<reference evidence="10 11" key="1">
    <citation type="journal article" date="2019" name="Int. J. Syst. Evol. Microbiol.">
        <title>The Global Catalogue of Microorganisms (GCM) 10K type strain sequencing project: providing services to taxonomists for standard genome sequencing and annotation.</title>
        <authorList>
            <consortium name="The Broad Institute Genomics Platform"/>
            <consortium name="The Broad Institute Genome Sequencing Center for Infectious Disease"/>
            <person name="Wu L."/>
            <person name="Ma J."/>
        </authorList>
    </citation>
    <scope>NUCLEOTIDE SEQUENCE [LARGE SCALE GENOMIC DNA]</scope>
    <source>
        <strain evidence="10 11">JCM 12928</strain>
    </source>
</reference>
<evidence type="ECO:0000313" key="11">
    <source>
        <dbReference type="Proteomes" id="UP001501352"/>
    </source>
</evidence>
<protein>
    <recommendedName>
        <fullName evidence="12">Flagellar biosynthetic protein FliO</fullName>
    </recommendedName>
</protein>
<evidence type="ECO:0000256" key="7">
    <source>
        <dbReference type="ARBA" id="ARBA00023143"/>
    </source>
</evidence>
<sequence>MVNEELSQRAVNHDCPSVSRRNQFTGGAARMNFLDLLRAMFALAFTLGIIGLAAWAARRYAPQLMAKLSAERGERRMQVVETLVLDPARRLVLVKIDDEERLLILGEGRELIEPRGPGAGMGASK</sequence>
<evidence type="ECO:0000256" key="2">
    <source>
        <dbReference type="ARBA" id="ARBA00004236"/>
    </source>
</evidence>
<evidence type="ECO:0000313" key="10">
    <source>
        <dbReference type="EMBL" id="GAA0618514.1"/>
    </source>
</evidence>
<evidence type="ECO:0008006" key="12">
    <source>
        <dbReference type="Google" id="ProtNLM"/>
    </source>
</evidence>
<keyword evidence="6 9" id="KW-0472">Membrane</keyword>
<comment type="caution">
    <text evidence="10">The sequence shown here is derived from an EMBL/GenBank/DDBJ whole genome shotgun (WGS) entry which is preliminary data.</text>
</comment>
<evidence type="ECO:0000256" key="9">
    <source>
        <dbReference type="SAM" id="Phobius"/>
    </source>
</evidence>
<dbReference type="EMBL" id="BAAAGA010000002">
    <property type="protein sequence ID" value="GAA0618514.1"/>
    <property type="molecule type" value="Genomic_DNA"/>
</dbReference>
<keyword evidence="11" id="KW-1185">Reference proteome</keyword>
<evidence type="ECO:0000256" key="5">
    <source>
        <dbReference type="ARBA" id="ARBA00022989"/>
    </source>
</evidence>
<dbReference type="Pfam" id="PF04347">
    <property type="entry name" value="FliO"/>
    <property type="match status" value="1"/>
</dbReference>
<organism evidence="10 11">
    <name type="scientific">Brevundimonas kwangchunensis</name>
    <dbReference type="NCBI Taxonomy" id="322163"/>
    <lineage>
        <taxon>Bacteria</taxon>
        <taxon>Pseudomonadati</taxon>
        <taxon>Pseudomonadota</taxon>
        <taxon>Alphaproteobacteria</taxon>
        <taxon>Caulobacterales</taxon>
        <taxon>Caulobacteraceae</taxon>
        <taxon>Brevundimonas</taxon>
    </lineage>
</organism>
<proteinExistence type="inferred from homology"/>
<comment type="similarity">
    <text evidence="8">Belongs to the FliO/MopB family.</text>
</comment>
<name>A0ABN1GSV6_9CAUL</name>
<evidence type="ECO:0000256" key="4">
    <source>
        <dbReference type="ARBA" id="ARBA00022692"/>
    </source>
</evidence>
<dbReference type="PANTHER" id="PTHR38766">
    <property type="entry name" value="FLAGELLAR PROTEIN FLIO"/>
    <property type="match status" value="1"/>
</dbReference>
<dbReference type="PANTHER" id="PTHR38766:SF1">
    <property type="entry name" value="FLAGELLAR PROTEIN FLIO"/>
    <property type="match status" value="1"/>
</dbReference>
<feature type="transmembrane region" description="Helical" evidence="9">
    <location>
        <begin position="36"/>
        <end position="57"/>
    </location>
</feature>
<evidence type="ECO:0000256" key="8">
    <source>
        <dbReference type="ARBA" id="ARBA00037937"/>
    </source>
</evidence>
<keyword evidence="4 9" id="KW-0812">Transmembrane</keyword>
<gene>
    <name evidence="10" type="ORF">GCM10009422_12370</name>
</gene>
<dbReference type="InterPro" id="IPR052205">
    <property type="entry name" value="FliO/MopB"/>
</dbReference>
<evidence type="ECO:0000256" key="1">
    <source>
        <dbReference type="ARBA" id="ARBA00004117"/>
    </source>
</evidence>
<evidence type="ECO:0000256" key="6">
    <source>
        <dbReference type="ARBA" id="ARBA00023136"/>
    </source>
</evidence>
<dbReference type="InterPro" id="IPR022781">
    <property type="entry name" value="Flagellar_biosynth_FliO"/>
</dbReference>
<keyword evidence="5 9" id="KW-1133">Transmembrane helix</keyword>
<keyword evidence="7" id="KW-0975">Bacterial flagellum</keyword>
<evidence type="ECO:0000256" key="3">
    <source>
        <dbReference type="ARBA" id="ARBA00022475"/>
    </source>
</evidence>
<keyword evidence="3" id="KW-1003">Cell membrane</keyword>
<dbReference type="Proteomes" id="UP001501352">
    <property type="component" value="Unassembled WGS sequence"/>
</dbReference>
<accession>A0ABN1GSV6</accession>
<comment type="subcellular location">
    <subcellularLocation>
        <location evidence="1">Bacterial flagellum basal body</location>
    </subcellularLocation>
    <subcellularLocation>
        <location evidence="2">Cell membrane</location>
    </subcellularLocation>
</comment>